<dbReference type="NCBIfam" id="NF000326">
    <property type="entry name" value="blaR1_generic"/>
    <property type="match status" value="1"/>
</dbReference>
<dbReference type="Proteomes" id="UP001314681">
    <property type="component" value="Unassembled WGS sequence"/>
</dbReference>
<evidence type="ECO:0000313" key="5">
    <source>
        <dbReference type="EMBL" id="MBU9726172.1"/>
    </source>
</evidence>
<dbReference type="InterPro" id="IPR001460">
    <property type="entry name" value="PCN-bd_Tpept"/>
</dbReference>
<dbReference type="PANTHER" id="PTHR34978">
    <property type="entry name" value="POSSIBLE SENSOR-TRANSDUCER PROTEIN BLAR"/>
    <property type="match status" value="1"/>
</dbReference>
<dbReference type="Gene3D" id="3.40.710.10">
    <property type="entry name" value="DD-peptidase/beta-lactamase superfamily"/>
    <property type="match status" value="1"/>
</dbReference>
<feature type="transmembrane region" description="Helical" evidence="2">
    <location>
        <begin position="37"/>
        <end position="61"/>
    </location>
</feature>
<dbReference type="SUPFAM" id="SSF56601">
    <property type="entry name" value="beta-lactamase/transpeptidase-like"/>
    <property type="match status" value="1"/>
</dbReference>
<evidence type="ECO:0000256" key="1">
    <source>
        <dbReference type="ARBA" id="ARBA00011075"/>
    </source>
</evidence>
<accession>A0ABS6K6P8</accession>
<dbReference type="InterPro" id="IPR008756">
    <property type="entry name" value="Peptidase_M56"/>
</dbReference>
<evidence type="ECO:0000313" key="6">
    <source>
        <dbReference type="Proteomes" id="UP001314681"/>
    </source>
</evidence>
<gene>
    <name evidence="5" type="ORF">KTH90_09105</name>
</gene>
<sequence>MKKNGEIMYALRFLMTNLILSMILLVFLGIRRLLSRYWTAGCCYALWLLPAAALLVALLPFRLFPSSGVPAIAKESPLSAAVTSSVQDQNPADNENWLQDFTVALDRPDFEVLNQVIMILWCSGMTAALGLYLLANLQLKKICRNSHPPAFRLSEEFRMSELFRNCKMELGIRRNITLLLSDQVSTPFIYGVIHPRLILPSDLADRDSQKETKEEIRFILLHELTHYKNHDLFYNQMLMLLRLPYWFNPIIPIAIREFRSDRELYCDACLLHDMPPGDRLKYGHTILNFSNGVRHHLFRPITTGFSGTKRQLFRRIEQISSYRTPSGYERFRGIAAFLLITLIMATQLPLLNTQAAARPAPVVVSAVSPSGRETLLPSAPAPSSSALDVYGYFRGLDGCMVLTDLNSGQYRVYNEEKSTRRISPDSTYKIYAAINALESGIIAPDQSTLPWNGQSYPFRDWEKDQSLQTAMRYSVNWYFQALDQKAGPENLKEFYQKIGYGNQDLSGGTDSYWLESSLAISPLEQAGLLKSFYVNEFGFQPENVAAVKEAIKLSSDSLSMLFGKTGSAKVNGNYVSTWFIGYVENPDNTWFFATNISNADNAGGNTSAEVTLQVLKDMGIYPSV</sequence>
<dbReference type="Pfam" id="PF05569">
    <property type="entry name" value="Peptidase_M56"/>
    <property type="match status" value="1"/>
</dbReference>
<keyword evidence="6" id="KW-1185">Reference proteome</keyword>
<evidence type="ECO:0000259" key="3">
    <source>
        <dbReference type="Pfam" id="PF00905"/>
    </source>
</evidence>
<name>A0ABS6K6P8_9FIRM</name>
<feature type="transmembrane region" description="Helical" evidence="2">
    <location>
        <begin position="116"/>
        <end position="135"/>
    </location>
</feature>
<feature type="transmembrane region" description="Helical" evidence="2">
    <location>
        <begin position="12"/>
        <end position="30"/>
    </location>
</feature>
<protein>
    <submittedName>
        <fullName evidence="5">BlaR1 family beta-lactam sensor/signal transducer</fullName>
    </submittedName>
</protein>
<dbReference type="CDD" id="cd07341">
    <property type="entry name" value="M56_BlaR1_MecR1_like"/>
    <property type="match status" value="1"/>
</dbReference>
<organism evidence="5 6">
    <name type="scientific">Diplocloster modestus</name>
    <dbReference type="NCBI Taxonomy" id="2850322"/>
    <lineage>
        <taxon>Bacteria</taxon>
        <taxon>Bacillati</taxon>
        <taxon>Bacillota</taxon>
        <taxon>Clostridia</taxon>
        <taxon>Lachnospirales</taxon>
        <taxon>Lachnospiraceae</taxon>
        <taxon>Diplocloster</taxon>
    </lineage>
</organism>
<dbReference type="RefSeq" id="WP_158351078.1">
    <property type="nucleotide sequence ID" value="NZ_JAHQCX010000005.1"/>
</dbReference>
<comment type="similarity">
    <text evidence="1">Belongs to the peptidase M56 family.</text>
</comment>
<reference evidence="5 6" key="1">
    <citation type="submission" date="2021-06" db="EMBL/GenBank/DDBJ databases">
        <title>Description of novel taxa of the family Lachnospiraceae.</title>
        <authorList>
            <person name="Chaplin A.V."/>
            <person name="Sokolova S.R."/>
            <person name="Pikina A.P."/>
            <person name="Korzhanova M."/>
            <person name="Belova V."/>
            <person name="Korostin D."/>
            <person name="Efimov B.A."/>
        </authorList>
    </citation>
    <scope>NUCLEOTIDE SEQUENCE [LARGE SCALE GENOMIC DNA]</scope>
    <source>
        <strain evidence="5 6">ASD4241</strain>
    </source>
</reference>
<dbReference type="PANTHER" id="PTHR34978:SF3">
    <property type="entry name" value="SLR0241 PROTEIN"/>
    <property type="match status" value="1"/>
</dbReference>
<dbReference type="EMBL" id="JAHQCX010000005">
    <property type="protein sequence ID" value="MBU9726172.1"/>
    <property type="molecule type" value="Genomic_DNA"/>
</dbReference>
<feature type="transmembrane region" description="Helical" evidence="2">
    <location>
        <begin position="331"/>
        <end position="351"/>
    </location>
</feature>
<keyword evidence="2" id="KW-0472">Membrane</keyword>
<evidence type="ECO:0000256" key="2">
    <source>
        <dbReference type="SAM" id="Phobius"/>
    </source>
</evidence>
<dbReference type="Pfam" id="PF00905">
    <property type="entry name" value="Transpeptidase"/>
    <property type="match status" value="1"/>
</dbReference>
<keyword evidence="2" id="KW-1133">Transmembrane helix</keyword>
<feature type="domain" description="Penicillin-binding protein transpeptidase" evidence="3">
    <location>
        <begin position="398"/>
        <end position="615"/>
    </location>
</feature>
<comment type="caution">
    <text evidence="5">The sequence shown here is derived from an EMBL/GenBank/DDBJ whole genome shotgun (WGS) entry which is preliminary data.</text>
</comment>
<dbReference type="InterPro" id="IPR012338">
    <property type="entry name" value="Beta-lactam/transpept-like"/>
</dbReference>
<dbReference type="InterPro" id="IPR052173">
    <property type="entry name" value="Beta-lactam_resp_regulator"/>
</dbReference>
<proteinExistence type="inferred from homology"/>
<evidence type="ECO:0000259" key="4">
    <source>
        <dbReference type="Pfam" id="PF05569"/>
    </source>
</evidence>
<feature type="domain" description="Peptidase M56" evidence="4">
    <location>
        <begin position="13"/>
        <end position="319"/>
    </location>
</feature>
<keyword evidence="2" id="KW-0812">Transmembrane</keyword>